<evidence type="ECO:0000256" key="2">
    <source>
        <dbReference type="ARBA" id="ARBA00001947"/>
    </source>
</evidence>
<comment type="catalytic activity">
    <reaction evidence="1">
        <text>Release of N-terminal transit peptides from precursor proteins imported into the mitochondrion, typically with Arg in position P2.</text>
        <dbReference type="EC" id="3.4.24.64"/>
    </reaction>
</comment>
<evidence type="ECO:0000313" key="18">
    <source>
        <dbReference type="Proteomes" id="UP000660262"/>
    </source>
</evidence>
<keyword evidence="6" id="KW-0645">Protease</keyword>
<dbReference type="InterPro" id="IPR050361">
    <property type="entry name" value="MPP/UQCRC_Complex"/>
</dbReference>
<evidence type="ECO:0000259" key="15">
    <source>
        <dbReference type="Pfam" id="PF00675"/>
    </source>
</evidence>
<keyword evidence="8" id="KW-0378">Hydrolase</keyword>
<dbReference type="PANTHER" id="PTHR11851">
    <property type="entry name" value="METALLOPROTEASE"/>
    <property type="match status" value="1"/>
</dbReference>
<dbReference type="InterPro" id="IPR011765">
    <property type="entry name" value="Pept_M16_N"/>
</dbReference>
<dbReference type="AlphaFoldDB" id="A0A830HMN6"/>
<comment type="similarity">
    <text evidence="4 14">Belongs to the peptidase M16 family.</text>
</comment>
<keyword evidence="10" id="KW-0809">Transit peptide</keyword>
<keyword evidence="18" id="KW-1185">Reference proteome</keyword>
<evidence type="ECO:0000256" key="10">
    <source>
        <dbReference type="ARBA" id="ARBA00022946"/>
    </source>
</evidence>
<dbReference type="GO" id="GO:0046872">
    <property type="term" value="F:metal ion binding"/>
    <property type="evidence" value="ECO:0007669"/>
    <property type="project" value="UniProtKB-KW"/>
</dbReference>
<protein>
    <recommendedName>
        <fullName evidence="5">mitochondrial processing peptidase</fullName>
        <ecNumber evidence="5">3.4.24.64</ecNumber>
    </recommendedName>
    <alternativeName>
        <fullName evidence="13">Beta-MPP</fullName>
    </alternativeName>
</protein>
<dbReference type="OrthoDB" id="10251424at2759"/>
<dbReference type="FunFam" id="3.30.830.10:FF:000001">
    <property type="entry name" value="Mitochondrial-processing peptidase subunit beta, mitochondrial"/>
    <property type="match status" value="1"/>
</dbReference>
<comment type="subcellular location">
    <subcellularLocation>
        <location evidence="3">Mitochondrion</location>
    </subcellularLocation>
</comment>
<dbReference type="EC" id="3.4.24.64" evidence="5"/>
<comment type="caution">
    <text evidence="17">The sequence shown here is derived from an EMBL/GenBank/DDBJ whole genome shotgun (WGS) entry which is preliminary data.</text>
</comment>
<dbReference type="InterPro" id="IPR007863">
    <property type="entry name" value="Peptidase_M16_C"/>
</dbReference>
<feature type="domain" description="Peptidase M16 N-terminal" evidence="15">
    <location>
        <begin position="75"/>
        <end position="221"/>
    </location>
</feature>
<dbReference type="SUPFAM" id="SSF63411">
    <property type="entry name" value="LuxS/MPP-like metallohydrolase"/>
    <property type="match status" value="2"/>
</dbReference>
<dbReference type="GO" id="GO:0006508">
    <property type="term" value="P:proteolysis"/>
    <property type="evidence" value="ECO:0007669"/>
    <property type="project" value="UniProtKB-KW"/>
</dbReference>
<feature type="domain" description="Peptidase M16 C-terminal" evidence="16">
    <location>
        <begin position="229"/>
        <end position="416"/>
    </location>
</feature>
<keyword evidence="12" id="KW-0496">Mitochondrion</keyword>
<proteinExistence type="inferred from homology"/>
<evidence type="ECO:0000256" key="3">
    <source>
        <dbReference type="ARBA" id="ARBA00004173"/>
    </source>
</evidence>
<keyword evidence="9" id="KW-0862">Zinc</keyword>
<dbReference type="FunFam" id="3.30.830.10:FF:000002">
    <property type="entry name" value="Mitochondrial-processing peptidase subunit beta"/>
    <property type="match status" value="1"/>
</dbReference>
<evidence type="ECO:0000256" key="7">
    <source>
        <dbReference type="ARBA" id="ARBA00022723"/>
    </source>
</evidence>
<dbReference type="Gene3D" id="3.30.830.10">
    <property type="entry name" value="Metalloenzyme, LuxS/M16 peptidase-like"/>
    <property type="match status" value="2"/>
</dbReference>
<dbReference type="PANTHER" id="PTHR11851:SF149">
    <property type="entry name" value="GH01077P"/>
    <property type="match status" value="1"/>
</dbReference>
<evidence type="ECO:0000256" key="4">
    <source>
        <dbReference type="ARBA" id="ARBA00007261"/>
    </source>
</evidence>
<dbReference type="InterPro" id="IPR001431">
    <property type="entry name" value="Pept_M16_Zn_BS"/>
</dbReference>
<dbReference type="Pfam" id="PF00675">
    <property type="entry name" value="Peptidase_M16"/>
    <property type="match status" value="1"/>
</dbReference>
<evidence type="ECO:0000256" key="9">
    <source>
        <dbReference type="ARBA" id="ARBA00022833"/>
    </source>
</evidence>
<evidence type="ECO:0000256" key="1">
    <source>
        <dbReference type="ARBA" id="ARBA00001098"/>
    </source>
</evidence>
<evidence type="ECO:0000313" key="17">
    <source>
        <dbReference type="EMBL" id="GHP07875.1"/>
    </source>
</evidence>
<reference evidence="17" key="1">
    <citation type="submission" date="2020-10" db="EMBL/GenBank/DDBJ databases">
        <title>Unveiling of a novel bifunctional photoreceptor, Dualchrome1, isolated from a cosmopolitan green alga.</title>
        <authorList>
            <person name="Suzuki S."/>
            <person name="Kawachi M."/>
        </authorList>
    </citation>
    <scope>NUCLEOTIDE SEQUENCE</scope>
    <source>
        <strain evidence="17">NIES 2893</strain>
    </source>
</reference>
<sequence>MAGSRSMSKAAFALGRRLFSSYPSVAGVQSALVPAQTSASFLKWTSPVPVKTQHLLTPTLAGPATQITTLPNGLRVATEEHAHAKTATVGVWIDAGSRFESDATAGTAHFLEHLIFKGTNKRSQAQLEVEVENMGGHLNAYTSREQTTYYARVTKENVGGAVDILSDILTGSKLDSAAVERERGVILREMEEVGKDGAETLFDHLHATSFQFSPLGRTILGSADNVRTITSGDLADYIATHYTAPRMVVCAAGAVDHESFVKLVSDKFSSLPTKPSHTAYELATSDPAIFTGSDVRFQDSDATEHSFVLAFQGLSWTDGDSTTLQVMQAMLGSWDARGGMGTAGGSQLSQFVASNKLCTNYMAFNTSYIDTGLFGVYAVTKDTDTLFDLAWATTQAFTKLIYDPNEDDVTRAKNQLKAQLLASSNADTTAACEDIGRQLLTYGRRLSRAEMCARIDAVDVEQVRKVAERLFHDQDPVVAAMGDVSELPDYNWLRRRTYWFAY</sequence>
<evidence type="ECO:0000256" key="11">
    <source>
        <dbReference type="ARBA" id="ARBA00023049"/>
    </source>
</evidence>
<evidence type="ECO:0000256" key="6">
    <source>
        <dbReference type="ARBA" id="ARBA00022670"/>
    </source>
</evidence>
<dbReference type="Proteomes" id="UP000660262">
    <property type="component" value="Unassembled WGS sequence"/>
</dbReference>
<dbReference type="Pfam" id="PF05193">
    <property type="entry name" value="Peptidase_M16_C"/>
    <property type="match status" value="1"/>
</dbReference>
<evidence type="ECO:0000256" key="8">
    <source>
        <dbReference type="ARBA" id="ARBA00022801"/>
    </source>
</evidence>
<keyword evidence="7" id="KW-0479">Metal-binding</keyword>
<evidence type="ECO:0000256" key="13">
    <source>
        <dbReference type="ARBA" id="ARBA00031018"/>
    </source>
</evidence>
<evidence type="ECO:0000259" key="16">
    <source>
        <dbReference type="Pfam" id="PF05193"/>
    </source>
</evidence>
<dbReference type="GO" id="GO:0004222">
    <property type="term" value="F:metalloendopeptidase activity"/>
    <property type="evidence" value="ECO:0007669"/>
    <property type="project" value="UniProtKB-EC"/>
</dbReference>
<dbReference type="EMBL" id="BNJQ01000018">
    <property type="protein sequence ID" value="GHP07875.1"/>
    <property type="molecule type" value="Genomic_DNA"/>
</dbReference>
<gene>
    <name evidence="17" type="ORF">PPROV_000661700</name>
</gene>
<organism evidence="17 18">
    <name type="scientific">Pycnococcus provasolii</name>
    <dbReference type="NCBI Taxonomy" id="41880"/>
    <lineage>
        <taxon>Eukaryota</taxon>
        <taxon>Viridiplantae</taxon>
        <taxon>Chlorophyta</taxon>
        <taxon>Pseudoscourfieldiophyceae</taxon>
        <taxon>Pseudoscourfieldiales</taxon>
        <taxon>Pycnococcaceae</taxon>
        <taxon>Pycnococcus</taxon>
    </lineage>
</organism>
<keyword evidence="11" id="KW-0482">Metalloprotease</keyword>
<dbReference type="GO" id="GO:0005759">
    <property type="term" value="C:mitochondrial matrix"/>
    <property type="evidence" value="ECO:0007669"/>
    <property type="project" value="UniProtKB-ARBA"/>
</dbReference>
<comment type="cofactor">
    <cofactor evidence="2">
        <name>Zn(2+)</name>
        <dbReference type="ChEBI" id="CHEBI:29105"/>
    </cofactor>
</comment>
<accession>A0A830HMN6</accession>
<evidence type="ECO:0000256" key="5">
    <source>
        <dbReference type="ARBA" id="ARBA00012299"/>
    </source>
</evidence>
<name>A0A830HMN6_9CHLO</name>
<evidence type="ECO:0000256" key="14">
    <source>
        <dbReference type="RuleBase" id="RU004447"/>
    </source>
</evidence>
<dbReference type="PROSITE" id="PS00143">
    <property type="entry name" value="INSULINASE"/>
    <property type="match status" value="1"/>
</dbReference>
<dbReference type="InterPro" id="IPR011249">
    <property type="entry name" value="Metalloenz_LuxS/M16"/>
</dbReference>
<evidence type="ECO:0000256" key="12">
    <source>
        <dbReference type="ARBA" id="ARBA00023128"/>
    </source>
</evidence>